<dbReference type="EMBL" id="LHUQ01000015">
    <property type="protein sequence ID" value="KON64065.1"/>
    <property type="molecule type" value="Genomic_DNA"/>
</dbReference>
<dbReference type="AlphaFoldDB" id="A0A0M0EFP2"/>
<keyword evidence="5" id="KW-1185">Reference proteome</keyword>
<feature type="domain" description="Peptidase M20 dimerisation" evidence="3">
    <location>
        <begin position="185"/>
        <end position="268"/>
    </location>
</feature>
<dbReference type="GO" id="GO:0050118">
    <property type="term" value="F:N-acetyldiaminopimelate deacetylase activity"/>
    <property type="evidence" value="ECO:0007669"/>
    <property type="project" value="UniProtKB-ARBA"/>
</dbReference>
<dbReference type="InterPro" id="IPR036264">
    <property type="entry name" value="Bact_exopeptidase_dim_dom"/>
</dbReference>
<sequence length="386" mass="41630">MAVLEKIETYRKQLIAIRQDFHEHPELGMEEYRTSDTVADLLQEWGITVHRNIGGTGIVGVLKNGTSTRSIGLRADMDALPMEELGNLAYRSVNAGRMHACGHDGHTTMLLGAARYLAETRRFDGTVNFIFQPAEEGRGGAAAMLRDGLFEDFPCQSIFGMHNWPGLAVGRCAINAGALWAGGGFFEITVKGRGAHGARPERAIDPMLCACHVVTALQSIVSRNVPPYKEAVISVTRIEGGHASNVIPDSVTIGGTLRCLDPALLQDMRARMHGVASGVASAFGATAEVEFPVEFLPVINDRTCTELMVAAAGDICGTENINPAMEPVMTSEDFSYMLERVPGAYLCLGNGDTQMLHHPEYNFNDEALVFGASILSRLAERALPVG</sequence>
<feature type="binding site" evidence="2">
    <location>
        <position position="162"/>
    </location>
    <ligand>
        <name>Mn(2+)</name>
        <dbReference type="ChEBI" id="CHEBI:29035"/>
        <label>2</label>
    </ligand>
</feature>
<dbReference type="InterPro" id="IPR011650">
    <property type="entry name" value="Peptidase_M20_dimer"/>
</dbReference>
<feature type="binding site" evidence="2">
    <location>
        <position position="101"/>
    </location>
    <ligand>
        <name>Mn(2+)</name>
        <dbReference type="ChEBI" id="CHEBI:29035"/>
        <label>2</label>
    </ligand>
</feature>
<dbReference type="STRING" id="33995.KOEU_24160"/>
<dbReference type="PANTHER" id="PTHR11014">
    <property type="entry name" value="PEPTIDASE M20 FAMILY MEMBER"/>
    <property type="match status" value="1"/>
</dbReference>
<keyword evidence="2" id="KW-0464">Manganese</keyword>
<gene>
    <name evidence="4" type="primary">yxeP</name>
    <name evidence="4" type="ORF">KOEU_24160</name>
</gene>
<organism evidence="4 5">
    <name type="scientific">Komagataeibacter europaeus</name>
    <name type="common">Gluconacetobacter europaeus</name>
    <dbReference type="NCBI Taxonomy" id="33995"/>
    <lineage>
        <taxon>Bacteria</taxon>
        <taxon>Pseudomonadati</taxon>
        <taxon>Pseudomonadota</taxon>
        <taxon>Alphaproteobacteria</taxon>
        <taxon>Acetobacterales</taxon>
        <taxon>Acetobacteraceae</taxon>
        <taxon>Komagataeibacter</taxon>
    </lineage>
</organism>
<keyword evidence="1 4" id="KW-0378">Hydrolase</keyword>
<evidence type="ECO:0000259" key="3">
    <source>
        <dbReference type="Pfam" id="PF07687"/>
    </source>
</evidence>
<dbReference type="Gene3D" id="3.30.70.360">
    <property type="match status" value="1"/>
</dbReference>
<protein>
    <submittedName>
        <fullName evidence="4">Hydrolase YxeP</fullName>
        <ecNumber evidence="4">3.-.-.-</ecNumber>
    </submittedName>
</protein>
<keyword evidence="2" id="KW-0479">Metal-binding</keyword>
<reference evidence="4" key="1">
    <citation type="submission" date="2015-08" db="EMBL/GenBank/DDBJ databases">
        <title>Draft genome sequence of Komagataeibacter europaeus CECT 8546 a cellulose producer strain from vinegar produced by the traditional method.</title>
        <authorList>
            <person name="Poehlein A."/>
            <person name="Valera M.J."/>
            <person name="Haack F.S."/>
            <person name="Mas A."/>
            <person name="Daniel R."/>
            <person name="Streit W.R."/>
            <person name="Mateo E."/>
        </authorList>
    </citation>
    <scope>NUCLEOTIDE SEQUENCE [LARGE SCALE GENOMIC DNA]</scope>
    <source>
        <strain evidence="4">CECT 8546</strain>
    </source>
</reference>
<dbReference type="PIRSF" id="PIRSF005962">
    <property type="entry name" value="Pept_M20D_amidohydro"/>
    <property type="match status" value="1"/>
</dbReference>
<dbReference type="Pfam" id="PF01546">
    <property type="entry name" value="Peptidase_M20"/>
    <property type="match status" value="1"/>
</dbReference>
<dbReference type="RefSeq" id="WP_053323551.1">
    <property type="nucleotide sequence ID" value="NZ_LHUQ01000015.1"/>
</dbReference>
<dbReference type="InterPro" id="IPR002933">
    <property type="entry name" value="Peptidase_M20"/>
</dbReference>
<evidence type="ECO:0000256" key="2">
    <source>
        <dbReference type="PIRSR" id="PIRSR005962-1"/>
    </source>
</evidence>
<feature type="binding site" evidence="2">
    <location>
        <position position="103"/>
    </location>
    <ligand>
        <name>Mn(2+)</name>
        <dbReference type="ChEBI" id="CHEBI:29035"/>
        <label>2</label>
    </ligand>
</feature>
<evidence type="ECO:0000256" key="1">
    <source>
        <dbReference type="ARBA" id="ARBA00022801"/>
    </source>
</evidence>
<evidence type="ECO:0000313" key="4">
    <source>
        <dbReference type="EMBL" id="KON64065.1"/>
    </source>
</evidence>
<dbReference type="Pfam" id="PF07687">
    <property type="entry name" value="M20_dimer"/>
    <property type="match status" value="1"/>
</dbReference>
<dbReference type="GO" id="GO:0046872">
    <property type="term" value="F:metal ion binding"/>
    <property type="evidence" value="ECO:0007669"/>
    <property type="project" value="UniProtKB-KW"/>
</dbReference>
<dbReference type="CDD" id="cd05666">
    <property type="entry name" value="M20_Acy1-like"/>
    <property type="match status" value="1"/>
</dbReference>
<dbReference type="SUPFAM" id="SSF53187">
    <property type="entry name" value="Zn-dependent exopeptidases"/>
    <property type="match status" value="1"/>
</dbReference>
<dbReference type="NCBIfam" id="TIGR01891">
    <property type="entry name" value="amidohydrolases"/>
    <property type="match status" value="1"/>
</dbReference>
<dbReference type="Proteomes" id="UP000037566">
    <property type="component" value="Unassembled WGS sequence"/>
</dbReference>
<dbReference type="GO" id="GO:0019877">
    <property type="term" value="P:diaminopimelate biosynthetic process"/>
    <property type="evidence" value="ECO:0007669"/>
    <property type="project" value="UniProtKB-ARBA"/>
</dbReference>
<evidence type="ECO:0000313" key="5">
    <source>
        <dbReference type="Proteomes" id="UP000037566"/>
    </source>
</evidence>
<dbReference type="PANTHER" id="PTHR11014:SF63">
    <property type="entry name" value="METALLOPEPTIDASE, PUTATIVE (AFU_ORTHOLOGUE AFUA_6G09600)-RELATED"/>
    <property type="match status" value="1"/>
</dbReference>
<feature type="binding site" evidence="2">
    <location>
        <position position="357"/>
    </location>
    <ligand>
        <name>Mn(2+)</name>
        <dbReference type="ChEBI" id="CHEBI:29035"/>
        <label>2</label>
    </ligand>
</feature>
<dbReference type="FunFam" id="3.30.70.360:FF:000001">
    <property type="entry name" value="N-acetyldiaminopimelate deacetylase"/>
    <property type="match status" value="1"/>
</dbReference>
<dbReference type="PATRIC" id="fig|33995.3.peg.2693"/>
<dbReference type="SUPFAM" id="SSF55031">
    <property type="entry name" value="Bacterial exopeptidase dimerisation domain"/>
    <property type="match status" value="1"/>
</dbReference>
<dbReference type="EC" id="3.-.-.-" evidence="4"/>
<accession>A0A0M0EFP2</accession>
<proteinExistence type="predicted"/>
<dbReference type="Gene3D" id="3.40.630.10">
    <property type="entry name" value="Zn peptidases"/>
    <property type="match status" value="1"/>
</dbReference>
<comment type="cofactor">
    <cofactor evidence="2">
        <name>Mn(2+)</name>
        <dbReference type="ChEBI" id="CHEBI:29035"/>
    </cofactor>
    <text evidence="2">The Mn(2+) ion enhances activity.</text>
</comment>
<feature type="binding site" evidence="2">
    <location>
        <position position="136"/>
    </location>
    <ligand>
        <name>Mn(2+)</name>
        <dbReference type="ChEBI" id="CHEBI:29035"/>
        <label>2</label>
    </ligand>
</feature>
<name>A0A0M0EFP2_KOMEU</name>
<dbReference type="InterPro" id="IPR017439">
    <property type="entry name" value="Amidohydrolase"/>
</dbReference>
<dbReference type="OrthoDB" id="9777385at2"/>
<comment type="caution">
    <text evidence="4">The sequence shown here is derived from an EMBL/GenBank/DDBJ whole genome shotgun (WGS) entry which is preliminary data.</text>
</comment>